<feature type="region of interest" description="Disordered" evidence="2">
    <location>
        <begin position="633"/>
        <end position="709"/>
    </location>
</feature>
<dbReference type="Proteomes" id="UP001152562">
    <property type="component" value="Unassembled WGS sequence"/>
</dbReference>
<feature type="compositionally biased region" description="Polar residues" evidence="2">
    <location>
        <begin position="225"/>
        <end position="238"/>
    </location>
</feature>
<feature type="domain" description="Retropepsins" evidence="3">
    <location>
        <begin position="446"/>
        <end position="542"/>
    </location>
</feature>
<feature type="compositionally biased region" description="Polar residues" evidence="2">
    <location>
        <begin position="298"/>
        <end position="397"/>
    </location>
</feature>
<evidence type="ECO:0000256" key="2">
    <source>
        <dbReference type="SAM" id="MobiDB-lite"/>
    </source>
</evidence>
<keyword evidence="5" id="KW-1185">Reference proteome</keyword>
<proteinExistence type="predicted"/>
<feature type="compositionally biased region" description="Low complexity" evidence="2">
    <location>
        <begin position="239"/>
        <end position="275"/>
    </location>
</feature>
<feature type="compositionally biased region" description="Basic residues" evidence="2">
    <location>
        <begin position="1049"/>
        <end position="1061"/>
    </location>
</feature>
<dbReference type="AlphaFoldDB" id="A0A9P0SHS9"/>
<evidence type="ECO:0000256" key="1">
    <source>
        <dbReference type="ARBA" id="ARBA00022801"/>
    </source>
</evidence>
<evidence type="ECO:0000313" key="4">
    <source>
        <dbReference type="EMBL" id="CAH3879059.1"/>
    </source>
</evidence>
<feature type="compositionally biased region" description="Polar residues" evidence="2">
    <location>
        <begin position="405"/>
        <end position="416"/>
    </location>
</feature>
<reference evidence="4" key="1">
    <citation type="submission" date="2022-05" db="EMBL/GenBank/DDBJ databases">
        <authorList>
            <person name="Okamura Y."/>
        </authorList>
    </citation>
    <scope>NUCLEOTIDE SEQUENCE</scope>
</reference>
<feature type="compositionally biased region" description="Basic and acidic residues" evidence="2">
    <location>
        <begin position="1"/>
        <end position="20"/>
    </location>
</feature>
<dbReference type="PANTHER" id="PTHR31389:SF4">
    <property type="entry name" value="LD39211P"/>
    <property type="match status" value="1"/>
</dbReference>
<organism evidence="4 5">
    <name type="scientific">Pieris brassicae</name>
    <name type="common">White butterfly</name>
    <name type="synonym">Large white butterfly</name>
    <dbReference type="NCBI Taxonomy" id="7116"/>
    <lineage>
        <taxon>Eukaryota</taxon>
        <taxon>Metazoa</taxon>
        <taxon>Ecdysozoa</taxon>
        <taxon>Arthropoda</taxon>
        <taxon>Hexapoda</taxon>
        <taxon>Insecta</taxon>
        <taxon>Pterygota</taxon>
        <taxon>Neoptera</taxon>
        <taxon>Endopterygota</taxon>
        <taxon>Lepidoptera</taxon>
        <taxon>Glossata</taxon>
        <taxon>Ditrysia</taxon>
        <taxon>Papilionoidea</taxon>
        <taxon>Pieridae</taxon>
        <taxon>Pierinae</taxon>
        <taxon>Pieris</taxon>
    </lineage>
</organism>
<dbReference type="EMBL" id="CALOZG010000001">
    <property type="protein sequence ID" value="CAH3879059.1"/>
    <property type="molecule type" value="Genomic_DNA"/>
</dbReference>
<feature type="compositionally biased region" description="Polar residues" evidence="2">
    <location>
        <begin position="660"/>
        <end position="675"/>
    </location>
</feature>
<dbReference type="Pfam" id="PF00077">
    <property type="entry name" value="RVP"/>
    <property type="match status" value="1"/>
</dbReference>
<feature type="region of interest" description="Disordered" evidence="2">
    <location>
        <begin position="1005"/>
        <end position="1074"/>
    </location>
</feature>
<dbReference type="CDD" id="cd00303">
    <property type="entry name" value="retropepsin_like"/>
    <property type="match status" value="1"/>
</dbReference>
<protein>
    <recommendedName>
        <fullName evidence="3">Retropepsins domain-containing protein</fullName>
    </recommendedName>
</protein>
<accession>A0A9P0SHS9</accession>
<evidence type="ECO:0000259" key="3">
    <source>
        <dbReference type="Pfam" id="PF00077"/>
    </source>
</evidence>
<feature type="region of interest" description="Disordered" evidence="2">
    <location>
        <begin position="298"/>
        <end position="416"/>
    </location>
</feature>
<keyword evidence="1" id="KW-0378">Hydrolase</keyword>
<feature type="region of interest" description="Disordered" evidence="2">
    <location>
        <begin position="597"/>
        <end position="621"/>
    </location>
</feature>
<dbReference type="GO" id="GO:0016787">
    <property type="term" value="F:hydrolase activity"/>
    <property type="evidence" value="ECO:0007669"/>
    <property type="project" value="UniProtKB-KW"/>
</dbReference>
<feature type="compositionally biased region" description="Polar residues" evidence="2">
    <location>
        <begin position="683"/>
        <end position="694"/>
    </location>
</feature>
<gene>
    <name evidence="4" type="ORF">PIBRA_LOCUS647</name>
</gene>
<feature type="compositionally biased region" description="Basic and acidic residues" evidence="2">
    <location>
        <begin position="610"/>
        <end position="621"/>
    </location>
</feature>
<name>A0A9P0SHS9_PIEBR</name>
<evidence type="ECO:0000313" key="5">
    <source>
        <dbReference type="Proteomes" id="UP001152562"/>
    </source>
</evidence>
<dbReference type="InterPro" id="IPR018061">
    <property type="entry name" value="Retropepsins"/>
</dbReference>
<sequence length="1089" mass="122186">MLGPPKVEETSPEKSDESTDPKVQPKSSRQPSPSFRSTRSKSKTTEMDINALLKFIKPYDGSRENLNAFIIKCTNAMDLASDIQKPMLFKYIVNSLEGKAATTCAIKEFSDWSQLKDFLKTQFSEHKHYTHLLTELQESKQGVNEPVSQFSLRVETSLFNLLTEISLGNYPQKEIPGRIASTEDLALHHFLMGLLPRLSNLVRARNPKNLNSAVNLAMSEEKIQNSQFTKRHTSQGQPNSNNKSQNTQSSSGGKPNYNSQNKPYPNYPSNSHSSKQPSLFCRYCKATGHEIKDCELRITNNTRRNQKPANTPSSRRSSNDPILGNQPQQSRRFNPQSSNDPILGNQPQQSRRFNPQCSNDPILGNQPQQSRRFNPQCSNDPILGNQPQQSRRFNPQCPNDPILGNQPQQSRRSNLSVRIPPIPNKEVYEINIDTTKRLLPHILIESQVSDNPLSLLVDSGSAICLLKESSIHVNRKLNKELIKIKGIDPGDEPTQTEGHFQLKLKTSKTKFIPFKFHVVKNINLPYDGIIGTDFLTEFGCKIDYTCDILKIDHKPLQWLFNCKDPGSRLIRWRLKLEEFEYDIKYKKGKINSNADALSRYPVNPVQPESDPGKGGEPVDRDLMDLLISPPSFHPEELLSPTSNPITLEGNDLLPLPEIEPNSTSSELSNQMTGSPAQIPEVTPQLSEEQPTAQNIYDDPMPSTSANPDLPVDDYPTFLKSMANKDKIFHSQPPQSFQSIVSQTHQHIKNFQQASLTQEQLRDVEERHLVQEERYLSLVGLAGHVELWKNTTVPVLVTHARNDDHALVVAFIGAAQKLPYTILVYNLGLKPYSLNVISNYCNSSKCVVIDFDLTAFPAHVNDESITAFRPLVIQHALSRVGGVVYCSAASRWRGSAAELEATWRGAATSLGVVAWPRRAAVTSLTHPHMFTYFHADVDDFLFVQMLDTSRLVLAACDRLAPLMRPWVQCALTADCIMPVGRRSVGGLPFRQEAAISVFGVPRTGRVGVEHHPGTPQRVRRERLHGSGGPMGPRVRPESSLRPEAPLRPPQRFHHATPRRTLRPHGPLRQPLGSGTFAAKDDRLHFQLCSE</sequence>
<feature type="region of interest" description="Disordered" evidence="2">
    <location>
        <begin position="225"/>
        <end position="275"/>
    </location>
</feature>
<dbReference type="InterPro" id="IPR021109">
    <property type="entry name" value="Peptidase_aspartic_dom_sf"/>
</dbReference>
<dbReference type="SUPFAM" id="SSF50630">
    <property type="entry name" value="Acid proteases"/>
    <property type="match status" value="1"/>
</dbReference>
<dbReference type="Gene3D" id="2.40.70.10">
    <property type="entry name" value="Acid Proteases"/>
    <property type="match status" value="1"/>
</dbReference>
<dbReference type="PANTHER" id="PTHR31389">
    <property type="entry name" value="LD39211P"/>
    <property type="match status" value="1"/>
</dbReference>
<comment type="caution">
    <text evidence="4">The sequence shown here is derived from an EMBL/GenBank/DDBJ whole genome shotgun (WGS) entry which is preliminary data.</text>
</comment>
<feature type="region of interest" description="Disordered" evidence="2">
    <location>
        <begin position="1"/>
        <end position="43"/>
    </location>
</feature>